<name>A0A4U5LTK1_STECR</name>
<evidence type="ECO:0000256" key="1">
    <source>
        <dbReference type="SAM" id="MobiDB-lite"/>
    </source>
</evidence>
<feature type="region of interest" description="Disordered" evidence="1">
    <location>
        <begin position="1"/>
        <end position="33"/>
    </location>
</feature>
<reference evidence="2 3" key="1">
    <citation type="journal article" date="2015" name="Genome Biol.">
        <title>Comparative genomics of Steinernema reveals deeply conserved gene regulatory networks.</title>
        <authorList>
            <person name="Dillman A.R."/>
            <person name="Macchietto M."/>
            <person name="Porter C.F."/>
            <person name="Rogers A."/>
            <person name="Williams B."/>
            <person name="Antoshechkin I."/>
            <person name="Lee M.M."/>
            <person name="Goodwin Z."/>
            <person name="Lu X."/>
            <person name="Lewis E.E."/>
            <person name="Goodrich-Blair H."/>
            <person name="Stock S.P."/>
            <person name="Adams B.J."/>
            <person name="Sternberg P.W."/>
            <person name="Mortazavi A."/>
        </authorList>
    </citation>
    <scope>NUCLEOTIDE SEQUENCE [LARGE SCALE GENOMIC DNA]</scope>
    <source>
        <strain evidence="2 3">ALL</strain>
    </source>
</reference>
<evidence type="ECO:0000313" key="3">
    <source>
        <dbReference type="Proteomes" id="UP000298663"/>
    </source>
</evidence>
<dbReference type="Proteomes" id="UP000298663">
    <property type="component" value="Unassembled WGS sequence"/>
</dbReference>
<evidence type="ECO:0000313" key="2">
    <source>
        <dbReference type="EMBL" id="TKR59407.1"/>
    </source>
</evidence>
<keyword evidence="3" id="KW-1185">Reference proteome</keyword>
<gene>
    <name evidence="2" type="ORF">L596_029081</name>
</gene>
<organism evidence="2 3">
    <name type="scientific">Steinernema carpocapsae</name>
    <name type="common">Entomopathogenic nematode</name>
    <dbReference type="NCBI Taxonomy" id="34508"/>
    <lineage>
        <taxon>Eukaryota</taxon>
        <taxon>Metazoa</taxon>
        <taxon>Ecdysozoa</taxon>
        <taxon>Nematoda</taxon>
        <taxon>Chromadorea</taxon>
        <taxon>Rhabditida</taxon>
        <taxon>Tylenchina</taxon>
        <taxon>Panagrolaimomorpha</taxon>
        <taxon>Strongyloidoidea</taxon>
        <taxon>Steinernematidae</taxon>
        <taxon>Steinernema</taxon>
    </lineage>
</organism>
<dbReference type="EMBL" id="AZBU02000012">
    <property type="protein sequence ID" value="TKR59407.1"/>
    <property type="molecule type" value="Genomic_DNA"/>
</dbReference>
<sequence length="67" mass="7322">MRVPPFPNHVNQSSLSHAKQAAQTVNNSAPSLSKISNESADLQADAAKLDKVTLRNWICKTTGVFRM</sequence>
<proteinExistence type="predicted"/>
<feature type="compositionally biased region" description="Polar residues" evidence="1">
    <location>
        <begin position="9"/>
        <end position="33"/>
    </location>
</feature>
<reference evidence="2 3" key="2">
    <citation type="journal article" date="2019" name="G3 (Bethesda)">
        <title>Hybrid Assembly of the Genome of the Entomopathogenic Nematode Steinernema carpocapsae Identifies the X-Chromosome.</title>
        <authorList>
            <person name="Serra L."/>
            <person name="Macchietto M."/>
            <person name="Macias-Munoz A."/>
            <person name="McGill C.J."/>
            <person name="Rodriguez I.M."/>
            <person name="Rodriguez B."/>
            <person name="Murad R."/>
            <person name="Mortazavi A."/>
        </authorList>
    </citation>
    <scope>NUCLEOTIDE SEQUENCE [LARGE SCALE GENOMIC DNA]</scope>
    <source>
        <strain evidence="2 3">ALL</strain>
    </source>
</reference>
<dbReference type="AlphaFoldDB" id="A0A4U5LTK1"/>
<accession>A0A4U5LTK1</accession>
<comment type="caution">
    <text evidence="2">The sequence shown here is derived from an EMBL/GenBank/DDBJ whole genome shotgun (WGS) entry which is preliminary data.</text>
</comment>
<protein>
    <submittedName>
        <fullName evidence="2">Uncharacterized protein</fullName>
    </submittedName>
</protein>